<comment type="caution">
    <text evidence="1">The sequence shown here is derived from an EMBL/GenBank/DDBJ whole genome shotgun (WGS) entry which is preliminary data.</text>
</comment>
<proteinExistence type="predicted"/>
<accession>A0A1R3GJN4</accession>
<dbReference type="Proteomes" id="UP000188268">
    <property type="component" value="Unassembled WGS sequence"/>
</dbReference>
<dbReference type="Gramene" id="OMO58314">
    <property type="protein sequence ID" value="OMO58314"/>
    <property type="gene ID" value="CCACVL1_25494"/>
</dbReference>
<organism evidence="1 2">
    <name type="scientific">Corchorus capsularis</name>
    <name type="common">Jute</name>
    <dbReference type="NCBI Taxonomy" id="210143"/>
    <lineage>
        <taxon>Eukaryota</taxon>
        <taxon>Viridiplantae</taxon>
        <taxon>Streptophyta</taxon>
        <taxon>Embryophyta</taxon>
        <taxon>Tracheophyta</taxon>
        <taxon>Spermatophyta</taxon>
        <taxon>Magnoliopsida</taxon>
        <taxon>eudicotyledons</taxon>
        <taxon>Gunneridae</taxon>
        <taxon>Pentapetalae</taxon>
        <taxon>rosids</taxon>
        <taxon>malvids</taxon>
        <taxon>Malvales</taxon>
        <taxon>Malvaceae</taxon>
        <taxon>Grewioideae</taxon>
        <taxon>Apeibeae</taxon>
        <taxon>Corchorus</taxon>
    </lineage>
</organism>
<keyword evidence="2" id="KW-1185">Reference proteome</keyword>
<gene>
    <name evidence="1" type="ORF">CCACVL1_25494</name>
</gene>
<evidence type="ECO:0000313" key="2">
    <source>
        <dbReference type="Proteomes" id="UP000188268"/>
    </source>
</evidence>
<evidence type="ECO:0000313" key="1">
    <source>
        <dbReference type="EMBL" id="OMO58314.1"/>
    </source>
</evidence>
<sequence>MDRLTISPSLYSYFIRDPCYQQASI</sequence>
<reference evidence="1 2" key="1">
    <citation type="submission" date="2013-09" db="EMBL/GenBank/DDBJ databases">
        <title>Corchorus capsularis genome sequencing.</title>
        <authorList>
            <person name="Alam M."/>
            <person name="Haque M.S."/>
            <person name="Islam M.S."/>
            <person name="Emdad E.M."/>
            <person name="Islam M.M."/>
            <person name="Ahmed B."/>
            <person name="Halim A."/>
            <person name="Hossen Q.M.M."/>
            <person name="Hossain M.Z."/>
            <person name="Ahmed R."/>
            <person name="Khan M.M."/>
            <person name="Islam R."/>
            <person name="Rashid M.M."/>
            <person name="Khan S.A."/>
            <person name="Rahman M.S."/>
            <person name="Alam M."/>
        </authorList>
    </citation>
    <scope>NUCLEOTIDE SEQUENCE [LARGE SCALE GENOMIC DNA]</scope>
    <source>
        <strain evidence="2">cv. CVL-1</strain>
        <tissue evidence="1">Whole seedling</tissue>
    </source>
</reference>
<name>A0A1R3GJN4_COCAP</name>
<protein>
    <submittedName>
        <fullName evidence="1">Uncharacterized protein</fullName>
    </submittedName>
</protein>
<dbReference type="EMBL" id="AWWV01014230">
    <property type="protein sequence ID" value="OMO58314.1"/>
    <property type="molecule type" value="Genomic_DNA"/>
</dbReference>
<dbReference type="AlphaFoldDB" id="A0A1R3GJN4"/>